<keyword evidence="2" id="KW-0479">Metal-binding</keyword>
<dbReference type="InterPro" id="IPR017900">
    <property type="entry name" value="4Fe4S_Fe_S_CS"/>
</dbReference>
<feature type="domain" description="4Fe-4S ferredoxin-type" evidence="5">
    <location>
        <begin position="512"/>
        <end position="541"/>
    </location>
</feature>
<organism evidence="6 7">
    <name type="scientific">Salinarimonas soli</name>
    <dbReference type="NCBI Taxonomy" id="1638099"/>
    <lineage>
        <taxon>Bacteria</taxon>
        <taxon>Pseudomonadati</taxon>
        <taxon>Pseudomonadota</taxon>
        <taxon>Alphaproteobacteria</taxon>
        <taxon>Hyphomicrobiales</taxon>
        <taxon>Salinarimonadaceae</taxon>
        <taxon>Salinarimonas</taxon>
    </lineage>
</organism>
<keyword evidence="7" id="KW-1185">Reference proteome</keyword>
<dbReference type="Proteomes" id="UP000323142">
    <property type="component" value="Unassembled WGS sequence"/>
</dbReference>
<keyword evidence="3" id="KW-0408">Iron</keyword>
<keyword evidence="4" id="KW-0411">Iron-sulfur</keyword>
<dbReference type="OrthoDB" id="9800445at2"/>
<feature type="domain" description="4Fe-4S ferredoxin-type" evidence="5">
    <location>
        <begin position="543"/>
        <end position="572"/>
    </location>
</feature>
<dbReference type="PROSITE" id="PS00198">
    <property type="entry name" value="4FE4S_FER_1"/>
    <property type="match status" value="3"/>
</dbReference>
<evidence type="ECO:0000256" key="4">
    <source>
        <dbReference type="ARBA" id="ARBA00023014"/>
    </source>
</evidence>
<proteinExistence type="predicted"/>
<feature type="domain" description="4Fe-4S ferredoxin-type" evidence="5">
    <location>
        <begin position="272"/>
        <end position="300"/>
    </location>
</feature>
<dbReference type="PROSITE" id="PS51379">
    <property type="entry name" value="4FE4S_FER_2"/>
    <property type="match status" value="4"/>
</dbReference>
<reference evidence="6 7" key="2">
    <citation type="submission" date="2019-09" db="EMBL/GenBank/DDBJ databases">
        <authorList>
            <person name="Jin C."/>
        </authorList>
    </citation>
    <scope>NUCLEOTIDE SEQUENCE [LARGE SCALE GENOMIC DNA]</scope>
    <source>
        <strain evidence="6 7">BN140002</strain>
    </source>
</reference>
<dbReference type="GO" id="GO:0051539">
    <property type="term" value="F:4 iron, 4 sulfur cluster binding"/>
    <property type="evidence" value="ECO:0007669"/>
    <property type="project" value="UniProtKB-KW"/>
</dbReference>
<comment type="caution">
    <text evidence="6">The sequence shown here is derived from an EMBL/GenBank/DDBJ whole genome shotgun (WGS) entry which is preliminary data.</text>
</comment>
<keyword evidence="1" id="KW-0004">4Fe-4S</keyword>
<evidence type="ECO:0000256" key="3">
    <source>
        <dbReference type="ARBA" id="ARBA00023004"/>
    </source>
</evidence>
<dbReference type="GO" id="GO:0046872">
    <property type="term" value="F:metal ion binding"/>
    <property type="evidence" value="ECO:0007669"/>
    <property type="project" value="UniProtKB-KW"/>
</dbReference>
<accession>A0A5B2VED4</accession>
<feature type="domain" description="4Fe-4S ferredoxin-type" evidence="5">
    <location>
        <begin position="301"/>
        <end position="330"/>
    </location>
</feature>
<evidence type="ECO:0000313" key="6">
    <source>
        <dbReference type="EMBL" id="KAA2237155.1"/>
    </source>
</evidence>
<evidence type="ECO:0000256" key="1">
    <source>
        <dbReference type="ARBA" id="ARBA00022485"/>
    </source>
</evidence>
<protein>
    <submittedName>
        <fullName evidence="6">4Fe-4S dicluster domain-containing protein</fullName>
    </submittedName>
</protein>
<evidence type="ECO:0000259" key="5">
    <source>
        <dbReference type="PROSITE" id="PS51379"/>
    </source>
</evidence>
<gene>
    <name evidence="6" type="ORF">F0L46_09060</name>
</gene>
<dbReference type="Pfam" id="PF13187">
    <property type="entry name" value="Fer4_9"/>
    <property type="match status" value="1"/>
</dbReference>
<dbReference type="PANTHER" id="PTHR43687:SF4">
    <property type="entry name" value="BLR5484 PROTEIN"/>
    <property type="match status" value="1"/>
</dbReference>
<reference evidence="6 7" key="1">
    <citation type="submission" date="2019-09" db="EMBL/GenBank/DDBJ databases">
        <title>Salinarimonas rosea gen. nov., sp. nov., a new member of the a-2 subgroup of the Proteobacteria.</title>
        <authorList>
            <person name="Liu J."/>
        </authorList>
    </citation>
    <scope>NUCLEOTIDE SEQUENCE [LARGE SCALE GENOMIC DNA]</scope>
    <source>
        <strain evidence="6 7">BN140002</strain>
    </source>
</reference>
<dbReference type="Pfam" id="PF12838">
    <property type="entry name" value="Fer4_7"/>
    <property type="match status" value="1"/>
</dbReference>
<dbReference type="Gene3D" id="3.30.70.20">
    <property type="match status" value="2"/>
</dbReference>
<evidence type="ECO:0000313" key="7">
    <source>
        <dbReference type="Proteomes" id="UP000323142"/>
    </source>
</evidence>
<dbReference type="EMBL" id="VUOA01000019">
    <property type="protein sequence ID" value="KAA2237155.1"/>
    <property type="molecule type" value="Genomic_DNA"/>
</dbReference>
<name>A0A5B2VED4_9HYPH</name>
<evidence type="ECO:0000256" key="2">
    <source>
        <dbReference type="ARBA" id="ARBA00022723"/>
    </source>
</evidence>
<dbReference type="SUPFAM" id="SSF54862">
    <property type="entry name" value="4Fe-4S ferredoxins"/>
    <property type="match status" value="1"/>
</dbReference>
<dbReference type="InterPro" id="IPR017896">
    <property type="entry name" value="4Fe4S_Fe-S-bd"/>
</dbReference>
<dbReference type="InterPro" id="IPR050572">
    <property type="entry name" value="Fe-S_Ferredoxin"/>
</dbReference>
<sequence>MSLPRTVFACSCESTMPLDREALGRGCGGDVATADQLCRRELDRFRAALGEGRPIIVGCTQEAPLFTEVAEEAGAGDRVAFANVREAAGWSDEARAAGPKMAALLAAAGEAMPSVPLVTLESEGVALVYGRDETAIEVGRRLAAHLDVTVLITRPQAVPAPRATEFPVLQGTVKTAKGHLGAFELRIDDYALPSPSSRAHLAFGPSRDGATSTCDLVIDVSGGTPLFPAHELRSGYLRADPRDPAAIERLIFEASHLVGTFDKPRFIRFDEGLCAHSRSRITGCTRCLDLCPTGAISPAGEHVAIDPMVCAGCGSCAAACPTGAAAYALPPVDALMGRLRTLMRAYRAAGGEHGVVLFHDAAHGEPLIDALARFGAGLPANVMPVQVNEITQVGPETIAALFAYGATGVRLLSRHSPKHDLSGLERTVSLSNTILSQLGYGTGVVGLVETDDPDALRAALDRAPAGIPSPAPASFLGLGAKRGVLETAFRELHRAAPAPVDVVALAAGAPFGGLDINVDGCTLCLSCVSACPTNALSDNPDRPMLRFTESQCVQCGLCAATCPERVITLKPGLDFVAWNEPRRVVKEEEPFHCVQCAKAFGVKSTIDRVVAKLADKHWMFSGASGQSRVQVLMMCDDCRVEAVLDQSFDPHGMPPRPLPRTADDARVEAVGKDGLN</sequence>
<dbReference type="AlphaFoldDB" id="A0A5B2VED4"/>
<dbReference type="PANTHER" id="PTHR43687">
    <property type="entry name" value="ADENYLYLSULFATE REDUCTASE, BETA SUBUNIT"/>
    <property type="match status" value="1"/>
</dbReference>